<dbReference type="NCBIfam" id="TIGR02595">
    <property type="entry name" value="PEP_CTERM"/>
    <property type="match status" value="1"/>
</dbReference>
<gene>
    <name evidence="3" type="ORF">ACE1CA_32080</name>
</gene>
<dbReference type="InterPro" id="IPR013424">
    <property type="entry name" value="Ice-binding_C"/>
</dbReference>
<keyword evidence="4" id="KW-1185">Reference proteome</keyword>
<comment type="caution">
    <text evidence="3">The sequence shown here is derived from an EMBL/GenBank/DDBJ whole genome shotgun (WGS) entry which is preliminary data.</text>
</comment>
<dbReference type="Pfam" id="PF07589">
    <property type="entry name" value="PEP-CTERM"/>
    <property type="match status" value="1"/>
</dbReference>
<evidence type="ECO:0000256" key="1">
    <source>
        <dbReference type="SAM" id="SignalP"/>
    </source>
</evidence>
<keyword evidence="1" id="KW-0732">Signal</keyword>
<feature type="domain" description="Ice-binding protein C-terminal" evidence="2">
    <location>
        <begin position="153"/>
        <end position="176"/>
    </location>
</feature>
<sequence>MNLIRYGLLAGTTVAMLLLTTRQSDAASIVQNATLATPPAGSTVIGECATGGLCQPGDVLNLTYNPGTSSVFATNDTDYNFTKFIYTILPGQDAVWSSDSRFDFFNRAEISSDGKVLTLSDGLFSVGATALFSATFTGNVPVNAAVTFEGSRAVPEPNTIVGLALAGAAGAYFRRRKQQIVN</sequence>
<accession>A0ABV4WVK4</accession>
<dbReference type="InterPro" id="IPR026374">
    <property type="entry name" value="Cyano_PEP"/>
</dbReference>
<protein>
    <submittedName>
        <fullName evidence="3">PEP-CTERM sorting domain-containing protein</fullName>
    </submittedName>
</protein>
<name>A0ABV4WVK4_9CYAN</name>
<feature type="signal peptide" evidence="1">
    <location>
        <begin position="1"/>
        <end position="26"/>
    </location>
</feature>
<proteinExistence type="predicted"/>
<feature type="chain" id="PRO_5046633218" evidence="1">
    <location>
        <begin position="27"/>
        <end position="182"/>
    </location>
</feature>
<evidence type="ECO:0000313" key="4">
    <source>
        <dbReference type="Proteomes" id="UP001576780"/>
    </source>
</evidence>
<dbReference type="NCBIfam" id="TIGR04155">
    <property type="entry name" value="cyano_PEP"/>
    <property type="match status" value="1"/>
</dbReference>
<evidence type="ECO:0000313" key="3">
    <source>
        <dbReference type="EMBL" id="MFB2839155.1"/>
    </source>
</evidence>
<evidence type="ECO:0000259" key="2">
    <source>
        <dbReference type="Pfam" id="PF07589"/>
    </source>
</evidence>
<organism evidence="3 4">
    <name type="scientific">Floridaenema evergladense BLCC-F167</name>
    <dbReference type="NCBI Taxonomy" id="3153639"/>
    <lineage>
        <taxon>Bacteria</taxon>
        <taxon>Bacillati</taxon>
        <taxon>Cyanobacteriota</taxon>
        <taxon>Cyanophyceae</taxon>
        <taxon>Oscillatoriophycideae</taxon>
        <taxon>Aerosakkonematales</taxon>
        <taxon>Aerosakkonemataceae</taxon>
        <taxon>Floridanema</taxon>
        <taxon>Floridanema evergladense</taxon>
    </lineage>
</organism>
<dbReference type="RefSeq" id="WP_413281443.1">
    <property type="nucleotide sequence ID" value="NZ_JBHFNT010000296.1"/>
</dbReference>
<reference evidence="3 4" key="1">
    <citation type="submission" date="2024-09" db="EMBL/GenBank/DDBJ databases">
        <title>Floridaenema gen nov. (Aerosakkonemataceae, Aerosakkonematales ord. nov., Cyanobacteria) from benthic tropical and subtropical fresh waters, with the description of four new species.</title>
        <authorList>
            <person name="Moretto J.A."/>
            <person name="Berthold D.E."/>
            <person name="Lefler F.W."/>
            <person name="Huang I.-S."/>
            <person name="Laughinghouse H. IV."/>
        </authorList>
    </citation>
    <scope>NUCLEOTIDE SEQUENCE [LARGE SCALE GENOMIC DNA]</scope>
    <source>
        <strain evidence="3 4">BLCC-F167</strain>
    </source>
</reference>
<dbReference type="Proteomes" id="UP001576780">
    <property type="component" value="Unassembled WGS sequence"/>
</dbReference>
<dbReference type="EMBL" id="JBHFNT010000296">
    <property type="protein sequence ID" value="MFB2839155.1"/>
    <property type="molecule type" value="Genomic_DNA"/>
</dbReference>